<comment type="caution">
    <text evidence="2">The sequence shown here is derived from an EMBL/GenBank/DDBJ whole genome shotgun (WGS) entry which is preliminary data.</text>
</comment>
<organism evidence="2 3">
    <name type="scientific">Tremella mesenterica</name>
    <name type="common">Jelly fungus</name>
    <dbReference type="NCBI Taxonomy" id="5217"/>
    <lineage>
        <taxon>Eukaryota</taxon>
        <taxon>Fungi</taxon>
        <taxon>Dikarya</taxon>
        <taxon>Basidiomycota</taxon>
        <taxon>Agaricomycotina</taxon>
        <taxon>Tremellomycetes</taxon>
        <taxon>Tremellales</taxon>
        <taxon>Tremellaceae</taxon>
        <taxon>Tremella</taxon>
    </lineage>
</organism>
<proteinExistence type="predicted"/>
<dbReference type="EMBL" id="SDIL01000005">
    <property type="protein sequence ID" value="RXK41855.1"/>
    <property type="molecule type" value="Genomic_DNA"/>
</dbReference>
<evidence type="ECO:0000313" key="3">
    <source>
        <dbReference type="Proteomes" id="UP000289152"/>
    </source>
</evidence>
<dbReference type="AlphaFoldDB" id="A0A4Q1BUT4"/>
<evidence type="ECO:0000313" key="2">
    <source>
        <dbReference type="EMBL" id="RXK41855.1"/>
    </source>
</evidence>
<reference evidence="2 3" key="1">
    <citation type="submission" date="2016-06" db="EMBL/GenBank/DDBJ databases">
        <title>Evolution of pathogenesis and genome organization in the Tremellales.</title>
        <authorList>
            <person name="Cuomo C."/>
            <person name="Litvintseva A."/>
            <person name="Heitman J."/>
            <person name="Chen Y."/>
            <person name="Sun S."/>
            <person name="Springer D."/>
            <person name="Dromer F."/>
            <person name="Young S."/>
            <person name="Zeng Q."/>
            <person name="Chapman S."/>
            <person name="Gujja S."/>
            <person name="Saif S."/>
            <person name="Birren B."/>
        </authorList>
    </citation>
    <scope>NUCLEOTIDE SEQUENCE [LARGE SCALE GENOMIC DNA]</scope>
    <source>
        <strain evidence="2 3">ATCC 28783</strain>
    </source>
</reference>
<sequence>MSESPSRPRDTDIERTPSEDARTLVSVSDRFFPANVHGYPPSGPYEPLATTVMVPERPFVQSTTYIVDWTVNLLGAASKTFIALCILVRSKLVLYCAEGSDLANMTARQPVVACCPFMLDAWSASVWPEGTHLFNLTDWPIGVDWGGSKAEGSSPSQEHESAKRGILLVFPHSIQSKDHPALSTWMNHGSEITILNELFTREETVAGDDSSTNEEEAGGEAGHPTINNILSSSSTVPTDQSLIQLLICSEDHGED</sequence>
<dbReference type="InParanoid" id="A0A4Q1BUT4"/>
<gene>
    <name evidence="2" type="ORF">M231_00854</name>
</gene>
<name>A0A4Q1BUT4_TREME</name>
<evidence type="ECO:0000256" key="1">
    <source>
        <dbReference type="SAM" id="MobiDB-lite"/>
    </source>
</evidence>
<feature type="region of interest" description="Disordered" evidence="1">
    <location>
        <begin position="205"/>
        <end position="234"/>
    </location>
</feature>
<dbReference type="Proteomes" id="UP000289152">
    <property type="component" value="Unassembled WGS sequence"/>
</dbReference>
<feature type="compositionally biased region" description="Polar residues" evidence="1">
    <location>
        <begin position="225"/>
        <end position="234"/>
    </location>
</feature>
<keyword evidence="3" id="KW-1185">Reference proteome</keyword>
<protein>
    <submittedName>
        <fullName evidence="2">Uncharacterized protein</fullName>
    </submittedName>
</protein>
<accession>A0A4Q1BUT4</accession>